<dbReference type="Proteomes" id="UP000199039">
    <property type="component" value="Unassembled WGS sequence"/>
</dbReference>
<dbReference type="AlphaFoldDB" id="A0A1G6Q466"/>
<dbReference type="PRINTS" id="PR01438">
    <property type="entry name" value="UNVRSLSTRESS"/>
</dbReference>
<dbReference type="EMBL" id="FMYH01000004">
    <property type="protein sequence ID" value="SDC86427.1"/>
    <property type="molecule type" value="Genomic_DNA"/>
</dbReference>
<dbReference type="PANTHER" id="PTHR46268">
    <property type="entry name" value="STRESS RESPONSE PROTEIN NHAX"/>
    <property type="match status" value="1"/>
</dbReference>
<accession>A0A1G6Q466</accession>
<reference evidence="3 4" key="1">
    <citation type="submission" date="2016-09" db="EMBL/GenBank/DDBJ databases">
        <authorList>
            <person name="Capua I."/>
            <person name="De Benedictis P."/>
            <person name="Joannis T."/>
            <person name="Lombin L.H."/>
            <person name="Cattoli G."/>
        </authorList>
    </citation>
    <scope>NUCLEOTIDE SEQUENCE [LARGE SCALE GENOMIC DNA]</scope>
    <source>
        <strain evidence="3 4">ISLP-3</strain>
    </source>
</reference>
<organism evidence="3 4">
    <name type="scientific">Sanguibacter gelidistatuariae</name>
    <dbReference type="NCBI Taxonomy" id="1814289"/>
    <lineage>
        <taxon>Bacteria</taxon>
        <taxon>Bacillati</taxon>
        <taxon>Actinomycetota</taxon>
        <taxon>Actinomycetes</taxon>
        <taxon>Micrococcales</taxon>
        <taxon>Sanguibacteraceae</taxon>
        <taxon>Sanguibacter</taxon>
    </lineage>
</organism>
<dbReference type="RefSeq" id="WP_093183537.1">
    <property type="nucleotide sequence ID" value="NZ_FMYH01000004.1"/>
</dbReference>
<feature type="domain" description="UspA" evidence="2">
    <location>
        <begin position="159"/>
        <end position="296"/>
    </location>
</feature>
<dbReference type="CDD" id="cd00293">
    <property type="entry name" value="USP-like"/>
    <property type="match status" value="1"/>
</dbReference>
<dbReference type="InterPro" id="IPR014729">
    <property type="entry name" value="Rossmann-like_a/b/a_fold"/>
</dbReference>
<evidence type="ECO:0000313" key="4">
    <source>
        <dbReference type="Proteomes" id="UP000199039"/>
    </source>
</evidence>
<sequence>MSHADAILVGVDGSASSLHALDWATAQAARSGQPVTVVCTYSLPSFAAASLDGGYAALDDSAIQEGARAVLDDAKERASRAGVEVTTLIATGDAAGVLVQMSKDFSLAVVGTRGRGGFAERLLGTVSSALPAHAHCPTVVVPFRGDDGGDGAVEIHPLRRIVVGVDGSPSAYGALHLAIKQAQLWDAELVAVAGVPVGSGAGLLAWLPAAIDHEQVLSDVTDGLNAIVDKAEAANAGVKIRRIVLDGTGAELLTEFSNASDLLVVGSRGRGGFAGLLLGSTSQAVLHHSKCPVLVVNKRCETPTE</sequence>
<evidence type="ECO:0000256" key="1">
    <source>
        <dbReference type="ARBA" id="ARBA00008791"/>
    </source>
</evidence>
<dbReference type="InterPro" id="IPR006015">
    <property type="entry name" value="Universal_stress_UspA"/>
</dbReference>
<dbReference type="STRING" id="1814289.SAMN05216410_2420"/>
<dbReference type="Gene3D" id="3.40.50.620">
    <property type="entry name" value="HUPs"/>
    <property type="match status" value="2"/>
</dbReference>
<name>A0A1G6Q466_9MICO</name>
<dbReference type="OrthoDB" id="267918at2"/>
<dbReference type="PANTHER" id="PTHR46268:SF6">
    <property type="entry name" value="UNIVERSAL STRESS PROTEIN UP12"/>
    <property type="match status" value="1"/>
</dbReference>
<keyword evidence="4" id="KW-1185">Reference proteome</keyword>
<feature type="domain" description="UspA" evidence="2">
    <location>
        <begin position="6"/>
        <end position="142"/>
    </location>
</feature>
<comment type="similarity">
    <text evidence="1">Belongs to the universal stress protein A family.</text>
</comment>
<evidence type="ECO:0000313" key="3">
    <source>
        <dbReference type="EMBL" id="SDC86427.1"/>
    </source>
</evidence>
<dbReference type="Pfam" id="PF00582">
    <property type="entry name" value="Usp"/>
    <property type="match status" value="2"/>
</dbReference>
<dbReference type="InterPro" id="IPR006016">
    <property type="entry name" value="UspA"/>
</dbReference>
<proteinExistence type="inferred from homology"/>
<evidence type="ECO:0000259" key="2">
    <source>
        <dbReference type="Pfam" id="PF00582"/>
    </source>
</evidence>
<protein>
    <submittedName>
        <fullName evidence="3">Nucleotide-binding universal stress protein, UspA family</fullName>
    </submittedName>
</protein>
<gene>
    <name evidence="3" type="ORF">SAMN05216410_2420</name>
</gene>
<dbReference type="SUPFAM" id="SSF52402">
    <property type="entry name" value="Adenine nucleotide alpha hydrolases-like"/>
    <property type="match status" value="2"/>
</dbReference>